<dbReference type="Proteomes" id="UP000606974">
    <property type="component" value="Unassembled WGS sequence"/>
</dbReference>
<comment type="caution">
    <text evidence="2">The sequence shown here is derived from an EMBL/GenBank/DDBJ whole genome shotgun (WGS) entry which is preliminary data.</text>
</comment>
<evidence type="ECO:0000256" key="1">
    <source>
        <dbReference type="SAM" id="MobiDB-lite"/>
    </source>
</evidence>
<proteinExistence type="predicted"/>
<reference evidence="2" key="1">
    <citation type="submission" date="2020-02" db="EMBL/GenBank/DDBJ databases">
        <authorList>
            <person name="Palmer J.M."/>
        </authorList>
    </citation>
    <scope>NUCLEOTIDE SEQUENCE</scope>
    <source>
        <strain evidence="2">EPUS1.4</strain>
        <tissue evidence="2">Thallus</tissue>
    </source>
</reference>
<dbReference type="InterPro" id="IPR009003">
    <property type="entry name" value="Peptidase_S1_PA"/>
</dbReference>
<dbReference type="SUPFAM" id="SSF50494">
    <property type="entry name" value="Trypsin-like serine proteases"/>
    <property type="match status" value="1"/>
</dbReference>
<accession>A0A8H7A7Q6</accession>
<feature type="compositionally biased region" description="Low complexity" evidence="1">
    <location>
        <begin position="236"/>
        <end position="255"/>
    </location>
</feature>
<evidence type="ECO:0008006" key="4">
    <source>
        <dbReference type="Google" id="ProtNLM"/>
    </source>
</evidence>
<evidence type="ECO:0000313" key="2">
    <source>
        <dbReference type="EMBL" id="KAF7504093.1"/>
    </source>
</evidence>
<feature type="region of interest" description="Disordered" evidence="1">
    <location>
        <begin position="223"/>
        <end position="261"/>
    </location>
</feature>
<keyword evidence="3" id="KW-1185">Reference proteome</keyword>
<gene>
    <name evidence="2" type="ORF">GJ744_002858</name>
</gene>
<dbReference type="EMBL" id="JAACFV010000150">
    <property type="protein sequence ID" value="KAF7504093.1"/>
    <property type="molecule type" value="Genomic_DNA"/>
</dbReference>
<organism evidence="2 3">
    <name type="scientific">Endocarpon pusillum</name>
    <dbReference type="NCBI Taxonomy" id="364733"/>
    <lineage>
        <taxon>Eukaryota</taxon>
        <taxon>Fungi</taxon>
        <taxon>Dikarya</taxon>
        <taxon>Ascomycota</taxon>
        <taxon>Pezizomycotina</taxon>
        <taxon>Eurotiomycetes</taxon>
        <taxon>Chaetothyriomycetidae</taxon>
        <taxon>Verrucariales</taxon>
        <taxon>Verrucariaceae</taxon>
        <taxon>Endocarpon</taxon>
    </lineage>
</organism>
<evidence type="ECO:0000313" key="3">
    <source>
        <dbReference type="Proteomes" id="UP000606974"/>
    </source>
</evidence>
<dbReference type="OrthoDB" id="4161810at2759"/>
<sequence length="566" mass="62618">MTTSTNPPSSTFMVPEQTYWKSLSESDRRECVNKDISRSLGDKTGWAYTGVLKRKWNDEVYPAISLIINNKENYEKVFRKANTRLTRPCSLYMVGEAPRDPNDKPWERAQPTIVAISSKLRIAQKLCKLLKKSECLRNMSLGFDFMCFEDKKLMLTAGDDISHNPSIDKDSLCGLPFWTPSSSKTPAPNFQRATIGGIININDVLFLLTAAHIFYPNDYDDRHDDDDGNDNDNDNDSISSDISTVSSPVTNTPTNEASSISPQFRDHISDYLRNEDVFVYRRTEDPYDYDHSATLASESSDQGLLKKFGYLSQELIQLDISFIICPELDWALVSPHSLETSISNTVKTPAGKVVHLDSVSPIPPDGSAVVVAAGTSGIFGTQASERTEGIILPGSMRMQEVWTINSSCQPGDCGSLVFDAQHDCIYGMVVATSSDAQETYLVPAKDIFDSLKAEWWTSNITFSTRVFGSDQKIFASRAKMQSPPNKNTVAAAAGKGKQDIWLPNPPSHSSHPNPPLNACYESKGVKCYYCCDCDHGPQTLAMNPHCAQCGQKYCGSCTDIVTRKTA</sequence>
<dbReference type="AlphaFoldDB" id="A0A8H7A7Q6"/>
<protein>
    <recommendedName>
        <fullName evidence="4">Peptidase S1 domain-containing protein</fullName>
    </recommendedName>
</protein>
<feature type="compositionally biased region" description="Acidic residues" evidence="1">
    <location>
        <begin position="223"/>
        <end position="235"/>
    </location>
</feature>
<name>A0A8H7A7Q6_9EURO</name>